<gene>
    <name evidence="3" type="ORF">Q2T42_03950</name>
</gene>
<dbReference type="Pfam" id="PF13439">
    <property type="entry name" value="Glyco_transf_4"/>
    <property type="match status" value="1"/>
</dbReference>
<dbReference type="RefSeq" id="WP_316427871.1">
    <property type="nucleotide sequence ID" value="NZ_CP130144.1"/>
</dbReference>
<evidence type="ECO:0000313" key="3">
    <source>
        <dbReference type="EMBL" id="WNZ46991.1"/>
    </source>
</evidence>
<dbReference type="EC" id="2.4.-.-" evidence="3"/>
<dbReference type="Gene3D" id="3.40.50.2000">
    <property type="entry name" value="Glycogen Phosphorylase B"/>
    <property type="match status" value="2"/>
</dbReference>
<dbReference type="Pfam" id="PF00534">
    <property type="entry name" value="Glycos_transf_1"/>
    <property type="match status" value="1"/>
</dbReference>
<organism evidence="3">
    <name type="scientific">Leptolyngbya boryana CZ1</name>
    <dbReference type="NCBI Taxonomy" id="3060204"/>
    <lineage>
        <taxon>Bacteria</taxon>
        <taxon>Bacillati</taxon>
        <taxon>Cyanobacteriota</taxon>
        <taxon>Cyanophyceae</taxon>
        <taxon>Leptolyngbyales</taxon>
        <taxon>Leptolyngbyaceae</taxon>
        <taxon>Leptolyngbya group</taxon>
        <taxon>Leptolyngbya</taxon>
    </lineage>
</organism>
<feature type="domain" description="Glycosyl transferase family 1" evidence="1">
    <location>
        <begin position="188"/>
        <end position="344"/>
    </location>
</feature>
<proteinExistence type="predicted"/>
<protein>
    <submittedName>
        <fullName evidence="3">Glycosyltransferase</fullName>
        <ecNumber evidence="3">2.4.-.-</ecNumber>
    </submittedName>
</protein>
<dbReference type="GO" id="GO:0016757">
    <property type="term" value="F:glycosyltransferase activity"/>
    <property type="evidence" value="ECO:0007669"/>
    <property type="project" value="UniProtKB-KW"/>
</dbReference>
<keyword evidence="3" id="KW-0328">Glycosyltransferase</keyword>
<dbReference type="PANTHER" id="PTHR45947:SF14">
    <property type="entry name" value="SLL1723 PROTEIN"/>
    <property type="match status" value="1"/>
</dbReference>
<dbReference type="InterPro" id="IPR050194">
    <property type="entry name" value="Glycosyltransferase_grp1"/>
</dbReference>
<reference evidence="3" key="1">
    <citation type="journal article" date="2023" name="Plants (Basel)">
        <title>Genomic Analysis of Leptolyngbya boryana CZ1 Reveals Efficient Carbon Fixation Modules.</title>
        <authorList>
            <person name="Bai X."/>
            <person name="Wang H."/>
            <person name="Cheng W."/>
            <person name="Wang J."/>
            <person name="Ma M."/>
            <person name="Hu H."/>
            <person name="Song Z."/>
            <person name="Ma H."/>
            <person name="Fan Y."/>
            <person name="Du C."/>
            <person name="Xu J."/>
        </authorList>
    </citation>
    <scope>NUCLEOTIDE SEQUENCE</scope>
    <source>
        <strain evidence="3">CZ1</strain>
    </source>
</reference>
<evidence type="ECO:0000259" key="1">
    <source>
        <dbReference type="Pfam" id="PF00534"/>
    </source>
</evidence>
<sequence length="385" mass="44245">MIKSRLKIAHVIPDLDLNITGGVGVCLRTLVQGLDRDRTENMIVTFKSNQRDRRFFEEMEIPVFSCLDCSDLEFEPSLQMIEWLMQTFRAIRPDIVHTNLFWGDTLGRQAAYRAKVPVIVMTENNQDLRETPRQRALKRKLANFTDRIICVSEAVRSYVKAFDGIPDDRLSVIYYGIPLRNYEINDWKQSREFVFVGRIEPQKAPLRLIDAFSEIATVHSDSTLSVIGDGSLLRECHERVEALGLTEKVRFWGYQPSPWECATSGSIFVMTSEYEGQPLVVLEAMATGHLCILPDIPGIAEIAQTEKTALIYKAGDRDSLVAAMRQVLAMPIDQRLQMIQAARARVERDFDAQNMTEQLLNLYQTLYAQKNNENYEWRNSLWNQI</sequence>
<dbReference type="InterPro" id="IPR001296">
    <property type="entry name" value="Glyco_trans_1"/>
</dbReference>
<dbReference type="PANTHER" id="PTHR45947">
    <property type="entry name" value="SULFOQUINOVOSYL TRANSFERASE SQD2"/>
    <property type="match status" value="1"/>
</dbReference>
<feature type="domain" description="Glycosyltransferase subfamily 4-like N-terminal" evidence="2">
    <location>
        <begin position="21"/>
        <end position="179"/>
    </location>
</feature>
<name>A0AA97AX44_LEPBY</name>
<dbReference type="InterPro" id="IPR028098">
    <property type="entry name" value="Glyco_trans_4-like_N"/>
</dbReference>
<reference evidence="3" key="2">
    <citation type="submission" date="2023-07" db="EMBL/GenBank/DDBJ databases">
        <authorList>
            <person name="Bai X.-H."/>
            <person name="Wang H.-H."/>
            <person name="Wang J."/>
            <person name="Ma M.-Y."/>
            <person name="Hu H.-H."/>
            <person name="Song Z.-L."/>
            <person name="Ma H.-G."/>
            <person name="Fan Y."/>
            <person name="Du C.-Y."/>
            <person name="Xu J.-C."/>
        </authorList>
    </citation>
    <scope>NUCLEOTIDE SEQUENCE</scope>
    <source>
        <strain evidence="3">CZ1</strain>
    </source>
</reference>
<dbReference type="SUPFAM" id="SSF53756">
    <property type="entry name" value="UDP-Glycosyltransferase/glycogen phosphorylase"/>
    <property type="match status" value="1"/>
</dbReference>
<dbReference type="EMBL" id="CP130144">
    <property type="protein sequence ID" value="WNZ46991.1"/>
    <property type="molecule type" value="Genomic_DNA"/>
</dbReference>
<accession>A0AA97AX44</accession>
<keyword evidence="3" id="KW-0808">Transferase</keyword>
<dbReference type="AlphaFoldDB" id="A0AA97AX44"/>
<evidence type="ECO:0000259" key="2">
    <source>
        <dbReference type="Pfam" id="PF13439"/>
    </source>
</evidence>